<evidence type="ECO:0000313" key="3">
    <source>
        <dbReference type="EMBL" id="PST85145.1"/>
    </source>
</evidence>
<accession>A0A2T3HRQ3</accession>
<dbReference type="AlphaFoldDB" id="A0A2T3HRQ3"/>
<dbReference type="EMBL" id="PYLS01000001">
    <property type="protein sequence ID" value="PST85145.1"/>
    <property type="molecule type" value="Genomic_DNA"/>
</dbReference>
<keyword evidence="4" id="KW-1185">Reference proteome</keyword>
<reference evidence="3 4" key="1">
    <citation type="submission" date="2018-03" db="EMBL/GenBank/DDBJ databases">
        <authorList>
            <person name="Keele B.F."/>
        </authorList>
    </citation>
    <scope>NUCLEOTIDE SEQUENCE [LARGE SCALE GENOMIC DNA]</scope>
    <source>
        <strain evidence="3 4">YL28-9</strain>
    </source>
</reference>
<evidence type="ECO:0000256" key="1">
    <source>
        <dbReference type="ARBA" id="ARBA00022723"/>
    </source>
</evidence>
<dbReference type="GO" id="GO:0005737">
    <property type="term" value="C:cytoplasm"/>
    <property type="evidence" value="ECO:0007669"/>
    <property type="project" value="TreeGrafter"/>
</dbReference>
<dbReference type="Pfam" id="PF03571">
    <property type="entry name" value="Peptidase_M49"/>
    <property type="match status" value="1"/>
</dbReference>
<dbReference type="OrthoDB" id="9812747at2"/>
<evidence type="ECO:0000256" key="2">
    <source>
        <dbReference type="ARBA" id="ARBA00022801"/>
    </source>
</evidence>
<dbReference type="Gene3D" id="3.30.540.30">
    <property type="match status" value="1"/>
</dbReference>
<dbReference type="GO" id="GO:0046872">
    <property type="term" value="F:metal ion binding"/>
    <property type="evidence" value="ECO:0007669"/>
    <property type="project" value="UniProtKB-KW"/>
</dbReference>
<dbReference type="InterPro" id="IPR039461">
    <property type="entry name" value="Peptidase_M49"/>
</dbReference>
<dbReference type="PANTHER" id="PTHR23422">
    <property type="entry name" value="DIPEPTIDYL PEPTIDASE III-RELATED"/>
    <property type="match status" value="1"/>
</dbReference>
<dbReference type="PANTHER" id="PTHR23422:SF9">
    <property type="entry name" value="ZN-DEPENDENT HYDROLASE"/>
    <property type="match status" value="1"/>
</dbReference>
<gene>
    <name evidence="3" type="ORF">C7T94_03295</name>
</gene>
<proteinExistence type="predicted"/>
<sequence>MALSFRTIGTLLACTTIALSACTGDQQRQPASTAKVADSLQDYVSQRLPIYERVRLSTDLNQLTVTERKMLPFLIQAAEIMDELFWKQTYPARDSLLAAVKDEKTREFIQINYGPWDRLNGDKAFVAGVGPKPDGAAFYPAGTTREEVEKSTLKDKLNPYSILKRDSTGALIAVPYHVAFAAELQKASNLLKQAALLAEDAGLKKYLNARADALVTDKFTASDYAWLDMKTNGLDIIIGPIENYEDKLFNARTSYEAYVLVKDREWSKRLAKYVTMLPELQKGLPVAPRYKAEKPGTDSELNAYDVVFYAGDCNSGSKTIAVNLPNDEEIQQKKGTRRSQLKNAMKAKFDKILMPIAHELIDKDQLPLINFDAFFSNVMFHEVAHGLGIKQTINGKGTVRAALQEQTSWLEEGKADILGLYMVTALVKKGDLKGDLKSFYTTFMAGILRSVRFGAASAHGKANMQCFNFFKKEGAFQRSANGTYRVDFDKFGLAMNKLSNVIVTLQGNGDREGVAKLQREMAVIPADLQADLDRLSRNGIPVDVVFDQGADVLGMK</sequence>
<organism evidence="3 4">
    <name type="scientific">Pedobacter yulinensis</name>
    <dbReference type="NCBI Taxonomy" id="2126353"/>
    <lineage>
        <taxon>Bacteria</taxon>
        <taxon>Pseudomonadati</taxon>
        <taxon>Bacteroidota</taxon>
        <taxon>Sphingobacteriia</taxon>
        <taxon>Sphingobacteriales</taxon>
        <taxon>Sphingobacteriaceae</taxon>
        <taxon>Pedobacter</taxon>
    </lineage>
</organism>
<comment type="caution">
    <text evidence="3">The sequence shown here is derived from an EMBL/GenBank/DDBJ whole genome shotgun (WGS) entry which is preliminary data.</text>
</comment>
<dbReference type="GO" id="GO:0008239">
    <property type="term" value="F:dipeptidyl-peptidase activity"/>
    <property type="evidence" value="ECO:0007669"/>
    <property type="project" value="TreeGrafter"/>
</dbReference>
<evidence type="ECO:0000313" key="4">
    <source>
        <dbReference type="Proteomes" id="UP000240912"/>
    </source>
</evidence>
<keyword evidence="2 3" id="KW-0378">Hydrolase</keyword>
<protein>
    <submittedName>
        <fullName evidence="3">Zn-dependent hydrolase</fullName>
    </submittedName>
</protein>
<dbReference type="RefSeq" id="WP_107213604.1">
    <property type="nucleotide sequence ID" value="NZ_KZ686268.1"/>
</dbReference>
<dbReference type="Proteomes" id="UP000240912">
    <property type="component" value="Unassembled WGS sequence"/>
</dbReference>
<keyword evidence="1" id="KW-0479">Metal-binding</keyword>
<name>A0A2T3HRQ3_9SPHI</name>
<dbReference type="PROSITE" id="PS51257">
    <property type="entry name" value="PROKAR_LIPOPROTEIN"/>
    <property type="match status" value="1"/>
</dbReference>